<proteinExistence type="predicted"/>
<dbReference type="Proteomes" id="UP001148662">
    <property type="component" value="Unassembled WGS sequence"/>
</dbReference>
<gene>
    <name evidence="1" type="ORF">NM688_g6825</name>
</gene>
<protein>
    <submittedName>
        <fullName evidence="1">Uncharacterized protein</fullName>
    </submittedName>
</protein>
<comment type="caution">
    <text evidence="1">The sequence shown here is derived from an EMBL/GenBank/DDBJ whole genome shotgun (WGS) entry which is preliminary data.</text>
</comment>
<dbReference type="EMBL" id="JANHOG010001472">
    <property type="protein sequence ID" value="KAJ3536529.1"/>
    <property type="molecule type" value="Genomic_DNA"/>
</dbReference>
<evidence type="ECO:0000313" key="1">
    <source>
        <dbReference type="EMBL" id="KAJ3536529.1"/>
    </source>
</evidence>
<name>A0ACC1SC00_9APHY</name>
<keyword evidence="2" id="KW-1185">Reference proteome</keyword>
<sequence>MRTAQRLSRYMQSFRKWPRANSVYRERMTEVPAHEIIVVPAAGQDGHQELRQQCYDVRIEVFHHEQKFPLETEIDDLDETATHILLRLTPSLKPVGTIRASKGSGYYKLSRLAVLSEYRKYRFGRELVLALHDWVRRDAKAAGLAGTVKVRCHSQLYVKGFYGKYGYEPEGDEFDEDGAPHQLLICTLSVP</sequence>
<evidence type="ECO:0000313" key="2">
    <source>
        <dbReference type="Proteomes" id="UP001148662"/>
    </source>
</evidence>
<organism evidence="1 2">
    <name type="scientific">Phlebia brevispora</name>
    <dbReference type="NCBI Taxonomy" id="194682"/>
    <lineage>
        <taxon>Eukaryota</taxon>
        <taxon>Fungi</taxon>
        <taxon>Dikarya</taxon>
        <taxon>Basidiomycota</taxon>
        <taxon>Agaricomycotina</taxon>
        <taxon>Agaricomycetes</taxon>
        <taxon>Polyporales</taxon>
        <taxon>Meruliaceae</taxon>
        <taxon>Phlebia</taxon>
    </lineage>
</organism>
<accession>A0ACC1SC00</accession>
<reference evidence="1" key="1">
    <citation type="submission" date="2022-07" db="EMBL/GenBank/DDBJ databases">
        <title>Genome Sequence of Phlebia brevispora.</title>
        <authorList>
            <person name="Buettner E."/>
        </authorList>
    </citation>
    <scope>NUCLEOTIDE SEQUENCE</scope>
    <source>
        <strain evidence="1">MPL23</strain>
    </source>
</reference>